<keyword evidence="2" id="KW-1185">Reference proteome</keyword>
<gene>
    <name evidence="1" type="ORF">MUN82_09970</name>
</gene>
<evidence type="ECO:0000313" key="2">
    <source>
        <dbReference type="Proteomes" id="UP000829925"/>
    </source>
</evidence>
<evidence type="ECO:0000313" key="1">
    <source>
        <dbReference type="EMBL" id="UOR07405.1"/>
    </source>
</evidence>
<dbReference type="AlphaFoldDB" id="A0A8T9SZV4"/>
<dbReference type="Proteomes" id="UP000829925">
    <property type="component" value="Chromosome"/>
</dbReference>
<dbReference type="RefSeq" id="WP_245097125.1">
    <property type="nucleotide sequence ID" value="NZ_CP095053.1"/>
</dbReference>
<accession>A0A8T9SZV4</accession>
<organism evidence="1 2">
    <name type="scientific">Hymenobacter aerilatus</name>
    <dbReference type="NCBI Taxonomy" id="2932251"/>
    <lineage>
        <taxon>Bacteria</taxon>
        <taxon>Pseudomonadati</taxon>
        <taxon>Bacteroidota</taxon>
        <taxon>Cytophagia</taxon>
        <taxon>Cytophagales</taxon>
        <taxon>Hymenobacteraceae</taxon>
        <taxon>Hymenobacter</taxon>
    </lineage>
</organism>
<dbReference type="KEGG" id="haei:MUN82_09970"/>
<reference evidence="1 2" key="1">
    <citation type="submission" date="2022-04" db="EMBL/GenBank/DDBJ databases">
        <title>Hymenobacter sp. isolated from the air.</title>
        <authorList>
            <person name="Won M."/>
            <person name="Lee C.-M."/>
            <person name="Woen H.-Y."/>
            <person name="Kwon S.-W."/>
        </authorList>
    </citation>
    <scope>NUCLEOTIDE SEQUENCE [LARGE SCALE GENOMIC DNA]</scope>
    <source>
        <strain evidence="2">5413 J-13</strain>
    </source>
</reference>
<sequence>MNTHLNLFRHYSASEDQQVLENNLTRALALCLQHDTLFLYTLLGAIVGEEKLRSDLHLTDADERLIIDVQQSVNDLGTCNALYPVALTEAKLDGASYDTIVSWRNDSPITDFVIRYKDVLVLVEVKRTNENCLAQLKGQVEAYQESQGDDPITIMPVTTLSWAQIVRLATNTRNLHQLTGHASPYTTDLVQFIQYHYPHWDEVLPFRSIPFTQRNGAINEAALYKRLHYIQQQAFGEKLMWLNGRVAMPITVKWASEVITYPELSGDKPYISVNVWPGNTKGQGWSLYNRPLDWTTQQTLEVNGHSYPLWIRQYIKFSHFNRYIFELSLEGELALYARNFQSEQAFHKYAGKWKRPRWTEFEQLLDEDTNGEWRLQKSGWQAWEDSFVHTARNYTDVALGFQLSVMLPYEALQQQDSNTENWQPVAHTLQAVIQALQELIDGPTNA</sequence>
<protein>
    <recommendedName>
        <fullName evidence="3">PD-(D/E)XK nuclease superfamily protein</fullName>
    </recommendedName>
</protein>
<name>A0A8T9SZV4_9BACT</name>
<evidence type="ECO:0008006" key="3">
    <source>
        <dbReference type="Google" id="ProtNLM"/>
    </source>
</evidence>
<dbReference type="EMBL" id="CP095053">
    <property type="protein sequence ID" value="UOR07405.1"/>
    <property type="molecule type" value="Genomic_DNA"/>
</dbReference>
<proteinExistence type="predicted"/>